<dbReference type="GO" id="GO:0046983">
    <property type="term" value="F:protein dimerization activity"/>
    <property type="evidence" value="ECO:0007669"/>
    <property type="project" value="InterPro"/>
</dbReference>
<evidence type="ECO:0000313" key="7">
    <source>
        <dbReference type="Proteomes" id="UP000267368"/>
    </source>
</evidence>
<dbReference type="InterPro" id="IPR036390">
    <property type="entry name" value="WH_DNA-bd_sf"/>
</dbReference>
<dbReference type="GO" id="GO:0003677">
    <property type="term" value="F:DNA binding"/>
    <property type="evidence" value="ECO:0007669"/>
    <property type="project" value="UniProtKB-KW"/>
</dbReference>
<dbReference type="Gene3D" id="1.10.60.10">
    <property type="entry name" value="Iron dependent repressor, metal binding and dimerisation domain"/>
    <property type="match status" value="1"/>
</dbReference>
<dbReference type="Proteomes" id="UP000267368">
    <property type="component" value="Unassembled WGS sequence"/>
</dbReference>
<dbReference type="GO" id="GO:0046914">
    <property type="term" value="F:transition metal ion binding"/>
    <property type="evidence" value="ECO:0007669"/>
    <property type="project" value="InterPro"/>
</dbReference>
<protein>
    <submittedName>
        <fullName evidence="6">Metal-dependent transcriptional regulator</fullName>
    </submittedName>
</protein>
<evidence type="ECO:0000256" key="1">
    <source>
        <dbReference type="ARBA" id="ARBA00007871"/>
    </source>
</evidence>
<dbReference type="InterPro" id="IPR022689">
    <property type="entry name" value="Iron_dep_repressor"/>
</dbReference>
<comment type="similarity">
    <text evidence="1">Belongs to the DtxR/MntR family.</text>
</comment>
<keyword evidence="2" id="KW-0805">Transcription regulation</keyword>
<dbReference type="PANTHER" id="PTHR33238">
    <property type="entry name" value="IRON (METAL) DEPENDENT REPRESSOR, DTXR FAMILY"/>
    <property type="match status" value="1"/>
</dbReference>
<name>A0A3N0AGH0_9ACTN</name>
<dbReference type="InterPro" id="IPR050536">
    <property type="entry name" value="DtxR_MntR_Metal-Reg"/>
</dbReference>
<dbReference type="SMART" id="SM00529">
    <property type="entry name" value="HTH_DTXR"/>
    <property type="match status" value="1"/>
</dbReference>
<evidence type="ECO:0000313" key="6">
    <source>
        <dbReference type="EMBL" id="RNL20775.1"/>
    </source>
</evidence>
<evidence type="ECO:0000256" key="4">
    <source>
        <dbReference type="ARBA" id="ARBA00023163"/>
    </source>
</evidence>
<keyword evidence="3" id="KW-0238">DNA-binding</keyword>
<keyword evidence="4" id="KW-0804">Transcription</keyword>
<organism evidence="6 7">
    <name type="scientific">Slackia faecicanis</name>
    <dbReference type="NCBI Taxonomy" id="255723"/>
    <lineage>
        <taxon>Bacteria</taxon>
        <taxon>Bacillati</taxon>
        <taxon>Actinomycetota</taxon>
        <taxon>Coriobacteriia</taxon>
        <taxon>Eggerthellales</taxon>
        <taxon>Eggerthellaceae</taxon>
        <taxon>Slackia</taxon>
    </lineage>
</organism>
<dbReference type="InterPro" id="IPR036421">
    <property type="entry name" value="Fe_dep_repressor_sf"/>
</dbReference>
<dbReference type="GO" id="GO:0003700">
    <property type="term" value="F:DNA-binding transcription factor activity"/>
    <property type="evidence" value="ECO:0007669"/>
    <property type="project" value="InterPro"/>
</dbReference>
<dbReference type="PANTHER" id="PTHR33238:SF7">
    <property type="entry name" value="IRON-DEPENDENT TRANSCRIPTIONAL REGULATOR"/>
    <property type="match status" value="1"/>
</dbReference>
<evidence type="ECO:0000256" key="3">
    <source>
        <dbReference type="ARBA" id="ARBA00023125"/>
    </source>
</evidence>
<dbReference type="InterPro" id="IPR036388">
    <property type="entry name" value="WH-like_DNA-bd_sf"/>
</dbReference>
<dbReference type="InterPro" id="IPR022687">
    <property type="entry name" value="HTH_DTXR"/>
</dbReference>
<accession>A0A3N0AGH0</accession>
<dbReference type="AlphaFoldDB" id="A0A3N0AGH0"/>
<dbReference type="OrthoDB" id="9791355at2"/>
<evidence type="ECO:0000259" key="5">
    <source>
        <dbReference type="PROSITE" id="PS50944"/>
    </source>
</evidence>
<gene>
    <name evidence="6" type="ORF">DMP07_04140</name>
</gene>
<dbReference type="SUPFAM" id="SSF47979">
    <property type="entry name" value="Iron-dependent repressor protein, dimerization domain"/>
    <property type="match status" value="1"/>
</dbReference>
<dbReference type="PROSITE" id="PS50944">
    <property type="entry name" value="HTH_DTXR"/>
    <property type="match status" value="1"/>
</dbReference>
<reference evidence="7" key="1">
    <citation type="submission" date="2018-05" db="EMBL/GenBank/DDBJ databases">
        <title>Genome Sequencing of selected type strains of the family Eggerthellaceae.</title>
        <authorList>
            <person name="Danylec N."/>
            <person name="Stoll D.A."/>
            <person name="Doetsch A."/>
            <person name="Huch M."/>
        </authorList>
    </citation>
    <scope>NUCLEOTIDE SEQUENCE [LARGE SCALE GENOMIC DNA]</scope>
    <source>
        <strain evidence="7">DSM 17537</strain>
    </source>
</reference>
<keyword evidence="7" id="KW-1185">Reference proteome</keyword>
<dbReference type="Pfam" id="PF01325">
    <property type="entry name" value="Fe_dep_repress"/>
    <property type="match status" value="1"/>
</dbReference>
<dbReference type="EMBL" id="QICB01000002">
    <property type="protein sequence ID" value="RNL20775.1"/>
    <property type="molecule type" value="Genomic_DNA"/>
</dbReference>
<evidence type="ECO:0000256" key="2">
    <source>
        <dbReference type="ARBA" id="ARBA00023015"/>
    </source>
</evidence>
<proteinExistence type="inferred from homology"/>
<comment type="caution">
    <text evidence="6">The sequence shown here is derived from an EMBL/GenBank/DDBJ whole genome shotgun (WGS) entry which is preliminary data.</text>
</comment>
<dbReference type="Pfam" id="PF02742">
    <property type="entry name" value="Fe_dep_repr_C"/>
    <property type="match status" value="1"/>
</dbReference>
<sequence length="144" mass="16152">MTDMQTETMLETRTDGELSHSLEDYLEVIADLAGDSKGSVRAVDVATKLGVSKASVSKAVANLKEKGYVEQPYYGDITMTEEGYAYGSAMWLRHNLLFRFLTEKIGVDPELANYEACQLEHGISRESFEKWKKYLASVGIEDLR</sequence>
<dbReference type="Gene3D" id="1.10.10.10">
    <property type="entry name" value="Winged helix-like DNA-binding domain superfamily/Winged helix DNA-binding domain"/>
    <property type="match status" value="1"/>
</dbReference>
<dbReference type="InterPro" id="IPR001367">
    <property type="entry name" value="Fe_dep_repressor"/>
</dbReference>
<feature type="domain" description="HTH dtxR-type" evidence="5">
    <location>
        <begin position="18"/>
        <end position="80"/>
    </location>
</feature>
<dbReference type="SUPFAM" id="SSF46785">
    <property type="entry name" value="Winged helix' DNA-binding domain"/>
    <property type="match status" value="1"/>
</dbReference>
<dbReference type="RefSeq" id="WP_123197874.1">
    <property type="nucleotide sequence ID" value="NZ_QICB01000002.1"/>
</dbReference>